<dbReference type="Proteomes" id="UP000045824">
    <property type="component" value="Unassembled WGS sequence"/>
</dbReference>
<evidence type="ECO:0000259" key="1">
    <source>
        <dbReference type="Pfam" id="PF07811"/>
    </source>
</evidence>
<organism evidence="2 3">
    <name type="scientific">Yersinia kristensenii</name>
    <dbReference type="NCBI Taxonomy" id="28152"/>
    <lineage>
        <taxon>Bacteria</taxon>
        <taxon>Pseudomonadati</taxon>
        <taxon>Pseudomonadota</taxon>
        <taxon>Gammaproteobacteria</taxon>
        <taxon>Enterobacterales</taxon>
        <taxon>Yersiniaceae</taxon>
        <taxon>Yersinia</taxon>
    </lineage>
</organism>
<evidence type="ECO:0000313" key="3">
    <source>
        <dbReference type="Proteomes" id="UP000045824"/>
    </source>
</evidence>
<sequence>MSENIMDFFRSNRGSITIEFSILFVLFLFILLSSAEMARLFYISSNLDLAVSEATKAAKNKSKDDRTTYNTIVRQKLITQTGVFGAFITNENIITQVVFSNSIDDIINDSLFDSIGNDIGNNLNEIISGGRHNDDSLPLAKYTVIYSYQPIFFPISSVFANTLLRREVIFVQEN</sequence>
<dbReference type="EMBL" id="CPYI01000005">
    <property type="protein sequence ID" value="CNE59186.1"/>
    <property type="molecule type" value="Genomic_DNA"/>
</dbReference>
<gene>
    <name evidence="2" type="primary">tadE</name>
    <name evidence="2" type="ORF">ERS008491_01708</name>
</gene>
<dbReference type="InterPro" id="IPR012495">
    <property type="entry name" value="TadE-like_dom"/>
</dbReference>
<evidence type="ECO:0000313" key="2">
    <source>
        <dbReference type="EMBL" id="CNE59186.1"/>
    </source>
</evidence>
<accession>A0A0T9L525</accession>
<reference evidence="2 3" key="1">
    <citation type="submission" date="2015-03" db="EMBL/GenBank/DDBJ databases">
        <authorList>
            <person name="Murphy D."/>
        </authorList>
    </citation>
    <scope>NUCLEOTIDE SEQUENCE [LARGE SCALE GENOMIC DNA]</scope>
    <source>
        <strain evidence="2 3">FCF326</strain>
    </source>
</reference>
<proteinExistence type="predicted"/>
<dbReference type="AlphaFoldDB" id="A0A0T9L525"/>
<name>A0A0T9L525_YERKR</name>
<protein>
    <submittedName>
        <fullName evidence="2">Putative tight adherance operon protein</fullName>
    </submittedName>
</protein>
<dbReference type="RefSeq" id="WP_049559428.1">
    <property type="nucleotide sequence ID" value="NZ_CABHXR010000028.1"/>
</dbReference>
<feature type="domain" description="TadE-like" evidence="1">
    <location>
        <begin position="14"/>
        <end position="54"/>
    </location>
</feature>
<dbReference type="Pfam" id="PF07811">
    <property type="entry name" value="TadE"/>
    <property type="match status" value="1"/>
</dbReference>